<sequence length="70" mass="8098">MMSNPLHAETVFSSEETLRNVVAAGAWVWVLFCPTTDRIGRLKEKLHFVLFVFVLLPEREKRGRISLLIQ</sequence>
<proteinExistence type="predicted"/>
<dbReference type="AlphaFoldDB" id="A0A149U610"/>
<accession>A0A149U610</accession>
<dbReference type="PATRIC" id="fig|446692.4.peg.2838"/>
<evidence type="ECO:0000313" key="2">
    <source>
        <dbReference type="Proteomes" id="UP000075360"/>
    </source>
</evidence>
<gene>
    <name evidence="1" type="ORF">AD948_04010</name>
</gene>
<evidence type="ECO:0000313" key="1">
    <source>
        <dbReference type="EMBL" id="KXV60811.1"/>
    </source>
</evidence>
<comment type="caution">
    <text evidence="1">The sequence shown here is derived from an EMBL/GenBank/DDBJ whole genome shotgun (WGS) entry which is preliminary data.</text>
</comment>
<protein>
    <submittedName>
        <fullName evidence="1">Uncharacterized protein</fullName>
    </submittedName>
</protein>
<name>A0A149U610_9PROT</name>
<dbReference type="EMBL" id="LHZU01000106">
    <property type="protein sequence ID" value="KXV60811.1"/>
    <property type="molecule type" value="Genomic_DNA"/>
</dbReference>
<reference evidence="1 2" key="1">
    <citation type="submission" date="2015-06" db="EMBL/GenBank/DDBJ databases">
        <title>Improved classification and identification of acetic acid bacteria using matrix-assisted laser desorption/ionization time-of-flight mass spectrometry; Gluconobacter nephelii and Gluconobacter uchimurae are later heterotypic synonyms of Gluconobacter japonicus and Gluconobacter oxydans, respectively.</title>
        <authorList>
            <person name="Li L."/>
            <person name="Cleenwerck I."/>
            <person name="De Vuyst L."/>
            <person name="Vandamme P."/>
        </authorList>
    </citation>
    <scope>NUCLEOTIDE SEQUENCE [LARGE SCALE GENOMIC DNA]</scope>
    <source>
        <strain evidence="1 2">LMG 23690</strain>
    </source>
</reference>
<organism evidence="1 2">
    <name type="scientific">Acetobacter senegalensis</name>
    <dbReference type="NCBI Taxonomy" id="446692"/>
    <lineage>
        <taxon>Bacteria</taxon>
        <taxon>Pseudomonadati</taxon>
        <taxon>Pseudomonadota</taxon>
        <taxon>Alphaproteobacteria</taxon>
        <taxon>Acetobacterales</taxon>
        <taxon>Acetobacteraceae</taxon>
        <taxon>Acetobacter</taxon>
    </lineage>
</organism>
<dbReference type="Proteomes" id="UP000075360">
    <property type="component" value="Unassembled WGS sequence"/>
</dbReference>